<protein>
    <recommendedName>
        <fullName evidence="2">Uroporphyrinogen decarboxylase (URO-D) domain-containing protein</fullName>
    </recommendedName>
</protein>
<dbReference type="AlphaFoldDB" id="A0A1V5MKB0"/>
<dbReference type="EMBL" id="MWAK01000011">
    <property type="protein sequence ID" value="OPZ93707.1"/>
    <property type="molecule type" value="Genomic_DNA"/>
</dbReference>
<accession>A0A1V5MKB0</accession>
<reference evidence="1" key="1">
    <citation type="submission" date="2017-02" db="EMBL/GenBank/DDBJ databases">
        <title>Delving into the versatile metabolic prowess of the omnipresent phylum Bacteroidetes.</title>
        <authorList>
            <person name="Nobu M.K."/>
            <person name="Mei R."/>
            <person name="Narihiro T."/>
            <person name="Kuroda K."/>
            <person name="Liu W.-T."/>
        </authorList>
    </citation>
    <scope>NUCLEOTIDE SEQUENCE</scope>
    <source>
        <strain evidence="1">ADurb.Bin417</strain>
    </source>
</reference>
<gene>
    <name evidence="1" type="ORF">BWY73_00162</name>
</gene>
<sequence length="422" mass="47593">MAETRNDEKISSRDREILRRLAEAQAAIADLPVQSENAERWRRVNALQPARPPVLIFEIPWGEYDIPELALQAEHPFCRNLELNFRRLLYQWRNFPGEMVVENRLYCPLVIRDSGFGLAVKERTIPQGPAAHISSHLYEAQLQDEADLEKIKPPVITLDRETTELRFQQMRDLFDGILPVEKRGRAGGWFAPWDLLVRWWGVEAALADLVLRPALIHQAMDRLVNAYLAGLDQLESQNLLALNNANDRVGSGGLGYTDQLPAPGFDPAQVRTIDLWGGATAQIFSEVSPRMHEEFALEHELPWLARFGLNYYGCCEPLHHKIGILKRIPRLRKISMSPRARLAEGAAAIGGRYVFSLKPNPASLAGDDWNPERVRAELRQALEAARGCAVEIILKDISTTRGDPRRLADWARVAAEVTAAFA</sequence>
<name>A0A1V5MKB0_UNCT6</name>
<dbReference type="Gene3D" id="3.20.20.210">
    <property type="match status" value="1"/>
</dbReference>
<dbReference type="Proteomes" id="UP000485484">
    <property type="component" value="Unassembled WGS sequence"/>
</dbReference>
<evidence type="ECO:0008006" key="2">
    <source>
        <dbReference type="Google" id="ProtNLM"/>
    </source>
</evidence>
<organism evidence="1">
    <name type="scientific">candidate division TA06 bacterium ADurb.Bin417</name>
    <dbReference type="NCBI Taxonomy" id="1852828"/>
    <lineage>
        <taxon>Bacteria</taxon>
        <taxon>Bacteria division TA06</taxon>
    </lineage>
</organism>
<proteinExistence type="predicted"/>
<evidence type="ECO:0000313" key="1">
    <source>
        <dbReference type="EMBL" id="OPZ93707.1"/>
    </source>
</evidence>
<comment type="caution">
    <text evidence="1">The sequence shown here is derived from an EMBL/GenBank/DDBJ whole genome shotgun (WGS) entry which is preliminary data.</text>
</comment>
<dbReference type="InterPro" id="IPR038071">
    <property type="entry name" value="UROD/MetE-like_sf"/>
</dbReference>